<keyword evidence="3" id="KW-1185">Reference proteome</keyword>
<protein>
    <submittedName>
        <fullName evidence="2">Uncharacterized protein</fullName>
    </submittedName>
</protein>
<accession>A0A8J5I2G6</accession>
<evidence type="ECO:0000313" key="2">
    <source>
        <dbReference type="EMBL" id="KAG6526267.1"/>
    </source>
</evidence>
<proteinExistence type="predicted"/>
<dbReference type="InterPro" id="IPR044585">
    <property type="entry name" value="FLZ10/11"/>
</dbReference>
<gene>
    <name evidence="2" type="ORF">ZIOFF_016249</name>
</gene>
<organism evidence="2 3">
    <name type="scientific">Zingiber officinale</name>
    <name type="common">Ginger</name>
    <name type="synonym">Amomum zingiber</name>
    <dbReference type="NCBI Taxonomy" id="94328"/>
    <lineage>
        <taxon>Eukaryota</taxon>
        <taxon>Viridiplantae</taxon>
        <taxon>Streptophyta</taxon>
        <taxon>Embryophyta</taxon>
        <taxon>Tracheophyta</taxon>
        <taxon>Spermatophyta</taxon>
        <taxon>Magnoliopsida</taxon>
        <taxon>Liliopsida</taxon>
        <taxon>Zingiberales</taxon>
        <taxon>Zingiberaceae</taxon>
        <taxon>Zingiber</taxon>
    </lineage>
</organism>
<reference evidence="2 3" key="1">
    <citation type="submission" date="2020-08" db="EMBL/GenBank/DDBJ databases">
        <title>Plant Genome Project.</title>
        <authorList>
            <person name="Zhang R.-G."/>
        </authorList>
    </citation>
    <scope>NUCLEOTIDE SEQUENCE [LARGE SCALE GENOMIC DNA]</scope>
    <source>
        <tissue evidence="2">Rhizome</tissue>
    </source>
</reference>
<feature type="region of interest" description="Disordered" evidence="1">
    <location>
        <begin position="60"/>
        <end position="85"/>
    </location>
</feature>
<dbReference type="PANTHER" id="PTHR46868">
    <property type="entry name" value="FCS-LIKE ZINC FINGER 11"/>
    <property type="match status" value="1"/>
</dbReference>
<dbReference type="PANTHER" id="PTHR46868:SF3">
    <property type="entry name" value="FCS-LIKE ZINC FINGER 11"/>
    <property type="match status" value="1"/>
</dbReference>
<feature type="compositionally biased region" description="Low complexity" evidence="1">
    <location>
        <begin position="68"/>
        <end position="82"/>
    </location>
</feature>
<name>A0A8J5I2G6_ZINOF</name>
<dbReference type="AlphaFoldDB" id="A0A8J5I2G6"/>
<comment type="caution">
    <text evidence="2">The sequence shown here is derived from an EMBL/GenBank/DDBJ whole genome shotgun (WGS) entry which is preliminary data.</text>
</comment>
<feature type="region of interest" description="Disordered" evidence="1">
    <location>
        <begin position="1"/>
        <end position="34"/>
    </location>
</feature>
<dbReference type="Proteomes" id="UP000734854">
    <property type="component" value="Unassembled WGS sequence"/>
</dbReference>
<evidence type="ECO:0000313" key="3">
    <source>
        <dbReference type="Proteomes" id="UP000734854"/>
    </source>
</evidence>
<evidence type="ECO:0000256" key="1">
    <source>
        <dbReference type="SAM" id="MobiDB-lite"/>
    </source>
</evidence>
<dbReference type="EMBL" id="JACMSC010000004">
    <property type="protein sequence ID" value="KAG6526267.1"/>
    <property type="molecule type" value="Genomic_DNA"/>
</dbReference>
<sequence>MLRKRSRPVQEQSKGHLMSHAASDGVEKKSSSSSFLRVPGLLVGFTGKWPSDRGAVWSPTSPLDKAFSSPGSGSPTPAGTNGRLKCWDSSSRVGLGLLDSRNEDEDNTPWGKKASGHFGNRNIVFGLQMKHMKNNVVSTHKKSLLHDYGILSQPHFGSPKPHSVSPGLNIESKEVKLHREEFEFLRSCSVDTGRSSLLATKSSNNVTTHLNSEAQSTSNFERVLGSLPISFGSSHVLLSTLFASEIEQSEDYTCITSHGPNPKMTHIFGDCILESHFIRSSSFKNSDSKAEEDSLSCCGNKALCSCYCCDQERLMEQKMEIFSDGSTGPSFHEESLLDEMASASQEYCQWVVNLRKKIMVGFDQ</sequence>